<name>A0ABV0KBH7_9CYAN</name>
<accession>A0ABV0KBH7</accession>
<evidence type="ECO:0000259" key="1">
    <source>
        <dbReference type="Pfam" id="PF03781"/>
    </source>
</evidence>
<dbReference type="InterPro" id="IPR042095">
    <property type="entry name" value="SUMF_sf"/>
</dbReference>
<reference evidence="2 3" key="1">
    <citation type="submission" date="2022-04" db="EMBL/GenBank/DDBJ databases">
        <title>Positive selection, recombination, and allopatry shape intraspecific diversity of widespread and dominant cyanobacteria.</title>
        <authorList>
            <person name="Wei J."/>
            <person name="Shu W."/>
            <person name="Hu C."/>
        </authorList>
    </citation>
    <scope>NUCLEOTIDE SEQUENCE [LARGE SCALE GENOMIC DNA]</scope>
    <source>
        <strain evidence="2 3">DQ-A4</strain>
    </source>
</reference>
<protein>
    <submittedName>
        <fullName evidence="2">Formylglycine-generating enzyme family protein</fullName>
    </submittedName>
</protein>
<dbReference type="RefSeq" id="WP_190707473.1">
    <property type="nucleotide sequence ID" value="NZ_JAMPKX010000020.1"/>
</dbReference>
<dbReference type="Proteomes" id="UP001482513">
    <property type="component" value="Unassembled WGS sequence"/>
</dbReference>
<dbReference type="Gene3D" id="3.90.1580.10">
    <property type="entry name" value="paralog of FGE (formylglycine-generating enzyme)"/>
    <property type="match status" value="1"/>
</dbReference>
<gene>
    <name evidence="2" type="ORF">NC992_24825</name>
</gene>
<dbReference type="InterPro" id="IPR016187">
    <property type="entry name" value="CTDL_fold"/>
</dbReference>
<keyword evidence="3" id="KW-1185">Reference proteome</keyword>
<dbReference type="SUPFAM" id="SSF56436">
    <property type="entry name" value="C-type lectin-like"/>
    <property type="match status" value="1"/>
</dbReference>
<dbReference type="InterPro" id="IPR051043">
    <property type="entry name" value="Sulfatase_Mod_Factor_Kinase"/>
</dbReference>
<dbReference type="Pfam" id="PF03781">
    <property type="entry name" value="FGE-sulfatase"/>
    <property type="match status" value="1"/>
</dbReference>
<dbReference type="PANTHER" id="PTHR23150:SF19">
    <property type="entry name" value="FORMYLGLYCINE-GENERATING ENZYME"/>
    <property type="match status" value="1"/>
</dbReference>
<proteinExistence type="predicted"/>
<evidence type="ECO:0000313" key="2">
    <source>
        <dbReference type="EMBL" id="MEP0950121.1"/>
    </source>
</evidence>
<dbReference type="PANTHER" id="PTHR23150">
    <property type="entry name" value="SULFATASE MODIFYING FACTOR 1, 2"/>
    <property type="match status" value="1"/>
</dbReference>
<feature type="domain" description="Sulfatase-modifying factor enzyme-like" evidence="1">
    <location>
        <begin position="29"/>
        <end position="276"/>
    </location>
</feature>
<comment type="caution">
    <text evidence="2">The sequence shown here is derived from an EMBL/GenBank/DDBJ whole genome shotgun (WGS) entry which is preliminary data.</text>
</comment>
<dbReference type="InterPro" id="IPR005532">
    <property type="entry name" value="SUMF_dom"/>
</dbReference>
<organism evidence="2 3">
    <name type="scientific">Leptolyngbya subtilissima DQ-A4</name>
    <dbReference type="NCBI Taxonomy" id="2933933"/>
    <lineage>
        <taxon>Bacteria</taxon>
        <taxon>Bacillati</taxon>
        <taxon>Cyanobacteriota</taxon>
        <taxon>Cyanophyceae</taxon>
        <taxon>Leptolyngbyales</taxon>
        <taxon>Leptolyngbyaceae</taxon>
        <taxon>Leptolyngbya group</taxon>
        <taxon>Leptolyngbya</taxon>
    </lineage>
</organism>
<dbReference type="EMBL" id="JAMPKX010000020">
    <property type="protein sequence ID" value="MEP0950121.1"/>
    <property type="molecule type" value="Genomic_DNA"/>
</dbReference>
<sequence>MALTLRRTPRTAQGFVEPLLAVGDALPLHMVLVPGGTFLMGSPDDEPEREESEGPHEVTVPSFFMGRYPVTQAQWQAVAALPQVERELKADPSRFKGVNRPVECVTWYDAVEFCARLLAHTGRPYRLPSEAEWEYACRAGTTTPFHFGDSITTDLANYRGTDREYQGDIYSGAYGDGPHGEYREETTDVGSFKVANTFGLYDMHGNVFEWCQDWWHEGYEGAPADGSAWLAHDDAAEENRVLRGGSWNYSPGDCRSAGRNRGAPDNFGNFGGFRVVCGGAR</sequence>
<evidence type="ECO:0000313" key="3">
    <source>
        <dbReference type="Proteomes" id="UP001482513"/>
    </source>
</evidence>